<dbReference type="InterPro" id="IPR050342">
    <property type="entry name" value="HMGB"/>
</dbReference>
<dbReference type="FunFam" id="1.10.30.10:FF:000016">
    <property type="entry name" value="FACT complex subunit SSRP1"/>
    <property type="match status" value="1"/>
</dbReference>
<dbReference type="GO" id="GO:0003677">
    <property type="term" value="F:DNA binding"/>
    <property type="evidence" value="ECO:0007669"/>
    <property type="project" value="UniProtKB-UniRule"/>
</dbReference>
<dbReference type="PRINTS" id="PR00886">
    <property type="entry name" value="HIGHMOBLTY12"/>
</dbReference>
<feature type="region of interest" description="Disordered" evidence="5">
    <location>
        <begin position="1"/>
        <end position="24"/>
    </location>
</feature>
<evidence type="ECO:0000256" key="2">
    <source>
        <dbReference type="ARBA" id="ARBA00023242"/>
    </source>
</evidence>
<accession>A0A4V1IXR2</accession>
<dbReference type="InterPro" id="IPR036910">
    <property type="entry name" value="HMG_box_dom_sf"/>
</dbReference>
<evidence type="ECO:0000256" key="4">
    <source>
        <dbReference type="PROSITE-ProRule" id="PRU00267"/>
    </source>
</evidence>
<evidence type="ECO:0000256" key="1">
    <source>
        <dbReference type="ARBA" id="ARBA00023125"/>
    </source>
</evidence>
<name>A0A4V1IXR2_9FUNG</name>
<reference evidence="8" key="1">
    <citation type="journal article" date="2018" name="Nat. Microbiol.">
        <title>Leveraging single-cell genomics to expand the fungal tree of life.</title>
        <authorList>
            <person name="Ahrendt S.R."/>
            <person name="Quandt C.A."/>
            <person name="Ciobanu D."/>
            <person name="Clum A."/>
            <person name="Salamov A."/>
            <person name="Andreopoulos B."/>
            <person name="Cheng J.F."/>
            <person name="Woyke T."/>
            <person name="Pelin A."/>
            <person name="Henrissat B."/>
            <person name="Reynolds N.K."/>
            <person name="Benny G.L."/>
            <person name="Smith M.E."/>
            <person name="James T.Y."/>
            <person name="Grigoriev I.V."/>
        </authorList>
    </citation>
    <scope>NUCLEOTIDE SEQUENCE [LARGE SCALE GENOMIC DNA]</scope>
</reference>
<feature type="domain" description="HMG box" evidence="6">
    <location>
        <begin position="20"/>
        <end position="88"/>
    </location>
</feature>
<dbReference type="EMBL" id="KZ988560">
    <property type="protein sequence ID" value="RKP11949.1"/>
    <property type="molecule type" value="Genomic_DNA"/>
</dbReference>
<organism evidence="7 8">
    <name type="scientific">Piptocephalis cylindrospora</name>
    <dbReference type="NCBI Taxonomy" id="1907219"/>
    <lineage>
        <taxon>Eukaryota</taxon>
        <taxon>Fungi</taxon>
        <taxon>Fungi incertae sedis</taxon>
        <taxon>Zoopagomycota</taxon>
        <taxon>Zoopagomycotina</taxon>
        <taxon>Zoopagomycetes</taxon>
        <taxon>Zoopagales</taxon>
        <taxon>Piptocephalidaceae</taxon>
        <taxon>Piptocephalis</taxon>
    </lineage>
</organism>
<comment type="similarity">
    <text evidence="3">Belongs to the NHP6 family.</text>
</comment>
<dbReference type="CDD" id="cd01390">
    <property type="entry name" value="HMG-box_NHP6-like"/>
    <property type="match status" value="1"/>
</dbReference>
<keyword evidence="1 4" id="KW-0238">DNA-binding</keyword>
<dbReference type="InterPro" id="IPR009071">
    <property type="entry name" value="HMG_box_dom"/>
</dbReference>
<dbReference type="Proteomes" id="UP000267251">
    <property type="component" value="Unassembled WGS sequence"/>
</dbReference>
<sequence length="93" mass="10729">MPKAASGTRTKRARKNPNAPKRPMSAYMFFANAQRDTVRAENPEATFGQIGKLLGERWRGMTSDDKKPYEEMNVKDKRRYETEKKAYEQLGSI</sequence>
<evidence type="ECO:0000259" key="6">
    <source>
        <dbReference type="PROSITE" id="PS50118"/>
    </source>
</evidence>
<dbReference type="GO" id="GO:0005634">
    <property type="term" value="C:nucleus"/>
    <property type="evidence" value="ECO:0007669"/>
    <property type="project" value="UniProtKB-UniRule"/>
</dbReference>
<evidence type="ECO:0000256" key="3">
    <source>
        <dbReference type="ARBA" id="ARBA00043963"/>
    </source>
</evidence>
<dbReference type="PROSITE" id="PS50118">
    <property type="entry name" value="HMG_BOX_2"/>
    <property type="match status" value="1"/>
</dbReference>
<evidence type="ECO:0000313" key="8">
    <source>
        <dbReference type="Proteomes" id="UP000267251"/>
    </source>
</evidence>
<keyword evidence="2 4" id="KW-0539">Nucleus</keyword>
<dbReference type="Gene3D" id="1.10.30.10">
    <property type="entry name" value="High mobility group box domain"/>
    <property type="match status" value="1"/>
</dbReference>
<dbReference type="SUPFAM" id="SSF47095">
    <property type="entry name" value="HMG-box"/>
    <property type="match status" value="1"/>
</dbReference>
<protein>
    <submittedName>
        <fullName evidence="7">High mobility group box domain-containing protein</fullName>
    </submittedName>
</protein>
<gene>
    <name evidence="7" type="ORF">BJ684DRAFT_12195</name>
</gene>
<dbReference type="PANTHER" id="PTHR48112:SF22">
    <property type="entry name" value="MITOCHONDRIAL TRANSCRIPTION FACTOR A, ISOFORM B"/>
    <property type="match status" value="1"/>
</dbReference>
<keyword evidence="8" id="KW-1185">Reference proteome</keyword>
<dbReference type="OrthoDB" id="1919336at2759"/>
<dbReference type="AlphaFoldDB" id="A0A4V1IXR2"/>
<proteinExistence type="inferred from homology"/>
<dbReference type="SMART" id="SM00398">
    <property type="entry name" value="HMG"/>
    <property type="match status" value="1"/>
</dbReference>
<evidence type="ECO:0000256" key="5">
    <source>
        <dbReference type="SAM" id="MobiDB-lite"/>
    </source>
</evidence>
<dbReference type="Pfam" id="PF00505">
    <property type="entry name" value="HMG_box"/>
    <property type="match status" value="1"/>
</dbReference>
<feature type="DNA-binding region" description="HMG box" evidence="4">
    <location>
        <begin position="20"/>
        <end position="88"/>
    </location>
</feature>
<dbReference type="PANTHER" id="PTHR48112">
    <property type="entry name" value="HIGH MOBILITY GROUP PROTEIN DSP1"/>
    <property type="match status" value="1"/>
</dbReference>
<evidence type="ECO:0000313" key="7">
    <source>
        <dbReference type="EMBL" id="RKP11949.1"/>
    </source>
</evidence>